<organism evidence="2 3">
    <name type="scientific">Rattus norvegicus</name>
    <name type="common">Rat</name>
    <dbReference type="NCBI Taxonomy" id="10116"/>
    <lineage>
        <taxon>Eukaryota</taxon>
        <taxon>Metazoa</taxon>
        <taxon>Chordata</taxon>
        <taxon>Craniata</taxon>
        <taxon>Vertebrata</taxon>
        <taxon>Euteleostomi</taxon>
        <taxon>Mammalia</taxon>
        <taxon>Eutheria</taxon>
        <taxon>Euarchontoglires</taxon>
        <taxon>Glires</taxon>
        <taxon>Rodentia</taxon>
        <taxon>Myomorpha</taxon>
        <taxon>Muroidea</taxon>
        <taxon>Muridae</taxon>
        <taxon>Murinae</taxon>
        <taxon>Rattus</taxon>
    </lineage>
</organism>
<keyword evidence="1" id="KW-0732">Signal</keyword>
<sequence>MPSWIPLPAFCCLLLPWAFTVFHKTLGNPGKTPAQPPTRTLG</sequence>
<accession>A6J645</accession>
<feature type="chain" id="PRO_5039883121" evidence="1">
    <location>
        <begin position="28"/>
        <end position="42"/>
    </location>
</feature>
<dbReference type="Proteomes" id="UP000234681">
    <property type="component" value="Chromosome 2"/>
</dbReference>
<reference evidence="2" key="1">
    <citation type="journal article" date="2005" name="Genome Res.">
        <title>Gene and alternative splicing annotation with AIR.</title>
        <authorList>
            <person name="Florea L."/>
            <person name="Di Francesco V."/>
            <person name="Miller J."/>
            <person name="Turner R."/>
            <person name="Yao A."/>
            <person name="Harris M."/>
            <person name="Walenz B."/>
            <person name="Mobarry C."/>
            <person name="Merkulov G.V."/>
            <person name="Charlab R."/>
            <person name="Dew I."/>
            <person name="Deng Z."/>
            <person name="Istrail S."/>
            <person name="Li P."/>
            <person name="Sutton G."/>
        </authorList>
    </citation>
    <scope>NUCLEOTIDE SEQUENCE</scope>
    <source>
        <strain evidence="2">BN</strain>
    </source>
</reference>
<feature type="signal peptide" evidence="1">
    <location>
        <begin position="1"/>
        <end position="27"/>
    </location>
</feature>
<evidence type="ECO:0000313" key="2">
    <source>
        <dbReference type="EMBL" id="EDM00743.1"/>
    </source>
</evidence>
<dbReference type="EMBL" id="CH473976">
    <property type="protein sequence ID" value="EDM00743.1"/>
    <property type="molecule type" value="Genomic_DNA"/>
</dbReference>
<dbReference type="AlphaFoldDB" id="A6J645"/>
<evidence type="ECO:0000256" key="1">
    <source>
        <dbReference type="SAM" id="SignalP"/>
    </source>
</evidence>
<gene>
    <name evidence="2 4" type="primary">Hapln2</name>
    <name evidence="2" type="ORF">rCG_62785</name>
</gene>
<evidence type="ECO:0000313" key="4">
    <source>
        <dbReference type="RGD" id="621854"/>
    </source>
</evidence>
<protein>
    <submittedName>
        <fullName evidence="2">Hyaluronan and proteoglycan link protein 2, isoform CRA_a</fullName>
    </submittedName>
</protein>
<dbReference type="RGD" id="621854">
    <property type="gene designation" value="Hapln2"/>
</dbReference>
<dbReference type="EMBL" id="CH473976">
    <property type="protein sequence ID" value="EDM00744.1"/>
    <property type="molecule type" value="Genomic_DNA"/>
</dbReference>
<name>A6J645_RAT</name>
<reference evidence="2 3" key="2">
    <citation type="submission" date="2005-09" db="EMBL/GenBank/DDBJ databases">
        <authorList>
            <person name="Mural R.J."/>
            <person name="Li P.W."/>
            <person name="Adams M.D."/>
            <person name="Amanatides P.G."/>
            <person name="Baden-Tillson H."/>
            <person name="Barnstead M."/>
            <person name="Chin S.H."/>
            <person name="Dew I."/>
            <person name="Evans C.A."/>
            <person name="Ferriera S."/>
            <person name="Flanigan M."/>
            <person name="Fosler C."/>
            <person name="Glodek A."/>
            <person name="Gu Z."/>
            <person name="Holt R.A."/>
            <person name="Jennings D."/>
            <person name="Kraft C.L."/>
            <person name="Lu F."/>
            <person name="Nguyen T."/>
            <person name="Nusskern D.R."/>
            <person name="Pfannkoch C.M."/>
            <person name="Sitter C."/>
            <person name="Sutton G.G."/>
            <person name="Venter J.C."/>
            <person name="Wang Z."/>
            <person name="Woodage T."/>
            <person name="Zheng X.H."/>
            <person name="Zhong F."/>
        </authorList>
    </citation>
    <scope>NUCLEOTIDE SEQUENCE [LARGE SCALE GENOMIC DNA]</scope>
    <source>
        <strain evidence="2">BN</strain>
        <strain evidence="3">BN, Sprague-Dawley</strain>
    </source>
</reference>
<evidence type="ECO:0000313" key="3">
    <source>
        <dbReference type="Proteomes" id="UP000234681"/>
    </source>
</evidence>
<proteinExistence type="predicted"/>